<organism evidence="1">
    <name type="scientific">freshwater metagenome</name>
    <dbReference type="NCBI Taxonomy" id="449393"/>
    <lineage>
        <taxon>unclassified sequences</taxon>
        <taxon>metagenomes</taxon>
        <taxon>ecological metagenomes</taxon>
    </lineage>
</organism>
<dbReference type="Gene3D" id="1.20.150.30">
    <property type="entry name" value="Zincin-like metallopeptidase, N-terminal domain"/>
    <property type="match status" value="1"/>
</dbReference>
<sequence length="348" mass="37040">MATVIDWNLAASVGVQLASSGPVVTPRQARDVVSELREAAAAAVAPVAGATGLACPPDTADTLVVDRSEWIRSNVRGLESAVGPTLDRLASQGGRSSRAVASIGARATGVQLGAALAYMSGKVLGQFEAFRPPGTAPRLLLVAPNILLVERSLGVDPADFRLWVALHEETHRVQFGAVPWLAHHLLGEVTALLDLAEVRGDDVLARLVSGARSVGAGGSLVEVLQSPEQREVLNRLTAVMSLLEGHADHVMDVAAPALIPSLNDIRERFDHRRNSPNVIEGLVRRLLGLDAKLRQYSDGAAFVRATVAEAGMSGFNEVWRSPESLPTLAEIHDPSVWLRRTAEQRSFA</sequence>
<dbReference type="PANTHER" id="PTHR39420:SF1">
    <property type="entry name" value="HYDROLASE"/>
    <property type="match status" value="1"/>
</dbReference>
<gene>
    <name evidence="1" type="ORF">UFOPK3773_01900</name>
</gene>
<dbReference type="Pfam" id="PF10103">
    <property type="entry name" value="Zincin_2"/>
    <property type="match status" value="1"/>
</dbReference>
<dbReference type="EMBL" id="CAFBNF010000269">
    <property type="protein sequence ID" value="CAB4959486.1"/>
    <property type="molecule type" value="Genomic_DNA"/>
</dbReference>
<dbReference type="NCBIfam" id="TIGR03883">
    <property type="entry name" value="DUF2342_F420"/>
    <property type="match status" value="1"/>
</dbReference>
<dbReference type="NCBIfam" id="TIGR03624">
    <property type="entry name" value="putative hydrolase"/>
    <property type="match status" value="1"/>
</dbReference>
<dbReference type="AlphaFoldDB" id="A0A6J7KUB2"/>
<dbReference type="InterPro" id="IPR042271">
    <property type="entry name" value="Zinicin_2_N"/>
</dbReference>
<accession>A0A6J7KUB2</accession>
<evidence type="ECO:0000313" key="1">
    <source>
        <dbReference type="EMBL" id="CAB4959486.1"/>
    </source>
</evidence>
<dbReference type="InterPro" id="IPR018766">
    <property type="entry name" value="Zinicin_2"/>
</dbReference>
<name>A0A6J7KUB2_9ZZZZ</name>
<proteinExistence type="predicted"/>
<dbReference type="InterPro" id="IPR022454">
    <property type="entry name" value="CHP03883_F420-assoc"/>
</dbReference>
<dbReference type="PANTHER" id="PTHR39420">
    <property type="match status" value="1"/>
</dbReference>
<reference evidence="1" key="1">
    <citation type="submission" date="2020-05" db="EMBL/GenBank/DDBJ databases">
        <authorList>
            <person name="Chiriac C."/>
            <person name="Salcher M."/>
            <person name="Ghai R."/>
            <person name="Kavagutti S V."/>
        </authorList>
    </citation>
    <scope>NUCLEOTIDE SEQUENCE</scope>
</reference>
<dbReference type="SUPFAM" id="SSF55486">
    <property type="entry name" value="Metalloproteases ('zincins'), catalytic domain"/>
    <property type="match status" value="1"/>
</dbReference>
<protein>
    <submittedName>
        <fullName evidence="1">Unannotated protein</fullName>
    </submittedName>
</protein>